<name>A0A655AUY9_MYCTX</name>
<protein>
    <submittedName>
        <fullName evidence="2">Uncharacterized protein</fullName>
    </submittedName>
</protein>
<accession>A0A655AUY9</accession>
<dbReference type="EMBL" id="CNFU01001910">
    <property type="protein sequence ID" value="CKT88326.1"/>
    <property type="molecule type" value="Genomic_DNA"/>
</dbReference>
<sequence length="103" mass="10805">MNAEVMSPTTPSRQAVMLGTGTPNRARINFNCEVWSNVSETISGPRLYGEMTMQGTRKPRPSGPRMPPDPGTASMLGTVTNSPGVPGGAVGGVTWSKKPPFSS</sequence>
<dbReference type="Proteomes" id="UP000049023">
    <property type="component" value="Unassembled WGS sequence"/>
</dbReference>
<organism evidence="2 3">
    <name type="scientific">Mycobacterium tuberculosis</name>
    <dbReference type="NCBI Taxonomy" id="1773"/>
    <lineage>
        <taxon>Bacteria</taxon>
        <taxon>Bacillati</taxon>
        <taxon>Actinomycetota</taxon>
        <taxon>Actinomycetes</taxon>
        <taxon>Mycobacteriales</taxon>
        <taxon>Mycobacteriaceae</taxon>
        <taxon>Mycobacterium</taxon>
        <taxon>Mycobacterium tuberculosis complex</taxon>
    </lineage>
</organism>
<evidence type="ECO:0000313" key="3">
    <source>
        <dbReference type="Proteomes" id="UP000049023"/>
    </source>
</evidence>
<proteinExistence type="predicted"/>
<gene>
    <name evidence="2" type="ORF">ERS027661_04804</name>
</gene>
<evidence type="ECO:0000313" key="2">
    <source>
        <dbReference type="EMBL" id="CKT88326.1"/>
    </source>
</evidence>
<evidence type="ECO:0000256" key="1">
    <source>
        <dbReference type="SAM" id="MobiDB-lite"/>
    </source>
</evidence>
<reference evidence="2 3" key="1">
    <citation type="submission" date="2015-03" db="EMBL/GenBank/DDBJ databases">
        <authorList>
            <consortium name="Pathogen Informatics"/>
        </authorList>
    </citation>
    <scope>NUCLEOTIDE SEQUENCE [LARGE SCALE GENOMIC DNA]</scope>
    <source>
        <strain evidence="2 3">Bir 187</strain>
    </source>
</reference>
<feature type="compositionally biased region" description="Pro residues" evidence="1">
    <location>
        <begin position="61"/>
        <end position="70"/>
    </location>
</feature>
<feature type="region of interest" description="Disordered" evidence="1">
    <location>
        <begin position="46"/>
        <end position="103"/>
    </location>
</feature>
<dbReference type="AlphaFoldDB" id="A0A655AUY9"/>